<dbReference type="Pfam" id="PF02770">
    <property type="entry name" value="Acyl-CoA_dh_M"/>
    <property type="match status" value="1"/>
</dbReference>
<dbReference type="AlphaFoldDB" id="A0A098PZC4"/>
<feature type="domain" description="Acyl-CoA oxidase/dehydrogenase middle" evidence="12">
    <location>
        <begin position="164"/>
        <end position="272"/>
    </location>
</feature>
<dbReference type="InterPro" id="IPR052166">
    <property type="entry name" value="Diverse_Acyl-CoA_DH"/>
</dbReference>
<dbReference type="InterPro" id="IPR046373">
    <property type="entry name" value="Acyl-CoA_Oxase/DH_mid-dom_sf"/>
</dbReference>
<sequence>MSSYTAPLTDFRFVLHDVLGAHALFARLGYTEASTDIIDAVLEEAGRFTSQVLAPLNSVGDEIGCAFDKSTHAVTTPPGFRAAYDQFVEGGWNGLTAEPEFGGQGMPHLLGVPLNEMINSANLAWGNFPLLSHGATEALRQHGEAWQQQVFLKPLIDGRWTGTMCLTEPHCGTDLGLLKTRAEPSADGSYAITGTKIFITAGEHDLTDNIVHLVLAKLPDAPAGAKGISLFVTPKFKVDRDGTVGERNALHCASIEHKMGIKGSVTCVMNFEGAQGYLVGQPHKGLQAMFTMMNTARLSVGLQGIGLSERAYQNALRYTRERLQSRALSGAKFPDKAADPIIVHPDVRRMLLTIKSLTEGSRLLALHAASLVDVAHRGQSERERADAETLVSFLTPIAKACQTEWSIENTYYALQCFGGHGYIREYGMEQLARDARITTLYEGTTGIQALDLIGRKTAASQAAGLKLFLADVETFANAEDGNAALVEFIKPLRDKCSEWAMLTRDVLDRAARNPDELGAASHDYLFYSGYVVLAYWWARSVTAADASAHGEDFKRAKRETARFYFARILPRTLTHAAAIRSGTAPLMSLEAELFGEG</sequence>
<dbReference type="EC" id="1.3.99.41" evidence="8"/>
<dbReference type="Pfam" id="PF12806">
    <property type="entry name" value="Acyl-CoA_dh_C"/>
    <property type="match status" value="1"/>
</dbReference>
<dbReference type="Gene3D" id="1.20.140.10">
    <property type="entry name" value="Butyryl-CoA Dehydrogenase, subunit A, domain 3"/>
    <property type="match status" value="1"/>
</dbReference>
<evidence type="ECO:0000259" key="11">
    <source>
        <dbReference type="Pfam" id="PF00441"/>
    </source>
</evidence>
<dbReference type="InterPro" id="IPR025878">
    <property type="entry name" value="Acyl-CoA_dh-like_C_dom"/>
</dbReference>
<name>A0A098PZC4_9XANT</name>
<evidence type="ECO:0000259" key="14">
    <source>
        <dbReference type="Pfam" id="PF12806"/>
    </source>
</evidence>
<dbReference type="eggNOG" id="COG1960">
    <property type="taxonomic scope" value="Bacteria"/>
</dbReference>
<reference evidence="15 16" key="1">
    <citation type="submission" date="2014-09" db="EMBL/GenBank/DDBJ databases">
        <title>A draft genome sequence for Xanthomonas axonopodis pv. vasculorum NCPPB 900.</title>
        <authorList>
            <person name="Harrison J."/>
            <person name="Studholme D.J."/>
        </authorList>
    </citation>
    <scope>NUCLEOTIDE SEQUENCE [LARGE SCALE GENOMIC DNA]</scope>
    <source>
        <strain evidence="15 16">NCPPB 900</strain>
    </source>
</reference>
<evidence type="ECO:0000256" key="4">
    <source>
        <dbReference type="ARBA" id="ARBA00022827"/>
    </source>
</evidence>
<dbReference type="HOGENOM" id="CLU_018204_12_2_6"/>
<protein>
    <recommendedName>
        <fullName evidence="9">3-methylmercaptopropionyl-CoA dehydrogenase</fullName>
        <ecNumber evidence="8">1.3.99.41</ecNumber>
    </recommendedName>
</protein>
<evidence type="ECO:0000259" key="12">
    <source>
        <dbReference type="Pfam" id="PF02770"/>
    </source>
</evidence>
<evidence type="ECO:0000256" key="1">
    <source>
        <dbReference type="ARBA" id="ARBA00001974"/>
    </source>
</evidence>
<evidence type="ECO:0000256" key="5">
    <source>
        <dbReference type="ARBA" id="ARBA00023002"/>
    </source>
</evidence>
<comment type="caution">
    <text evidence="15">The sequence shown here is derived from an EMBL/GenBank/DDBJ whole genome shotgun (WGS) entry which is preliminary data.</text>
</comment>
<evidence type="ECO:0000256" key="7">
    <source>
        <dbReference type="ARBA" id="ARBA00058683"/>
    </source>
</evidence>
<dbReference type="GeneID" id="58003682"/>
<dbReference type="Proteomes" id="UP000028012">
    <property type="component" value="Unassembled WGS sequence"/>
</dbReference>
<dbReference type="RefSeq" id="WP_042822850.1">
    <property type="nucleotide sequence ID" value="NZ_CP053649.1"/>
</dbReference>
<dbReference type="Pfam" id="PF00441">
    <property type="entry name" value="Acyl-CoA_dh_1"/>
    <property type="match status" value="1"/>
</dbReference>
<comment type="cofactor">
    <cofactor evidence="1 10">
        <name>FAD</name>
        <dbReference type="ChEBI" id="CHEBI:57692"/>
    </cofactor>
</comment>
<feature type="domain" description="Acyl-CoA dehydrogenase/oxidase N-terminal" evidence="13">
    <location>
        <begin position="81"/>
        <end position="158"/>
    </location>
</feature>
<comment type="function">
    <text evidence="7">Involved in the assimilation of dimethylsulphoniopropionate (DMSP), an important compound in the fixation of carbon in marine phytoplankton, by mediating the conversion of 3-(methylthio)propanoyl-CoA (MMPA-CoA) to 3-(methylthio)acryloyl-CoA (MTA-CoA).</text>
</comment>
<dbReference type="PANTHER" id="PTHR42803:SF1">
    <property type="entry name" value="BROAD-SPECIFICITY LINEAR ACYL-COA DEHYDROGENASE FADE5"/>
    <property type="match status" value="1"/>
</dbReference>
<evidence type="ECO:0000313" key="16">
    <source>
        <dbReference type="Proteomes" id="UP000028012"/>
    </source>
</evidence>
<gene>
    <name evidence="15" type="ORF">GW15_0211315</name>
</gene>
<evidence type="ECO:0000259" key="13">
    <source>
        <dbReference type="Pfam" id="PF02771"/>
    </source>
</evidence>
<dbReference type="GO" id="GO:0050660">
    <property type="term" value="F:flavin adenine dinucleotide binding"/>
    <property type="evidence" value="ECO:0007669"/>
    <property type="project" value="InterPro"/>
</dbReference>
<evidence type="ECO:0000256" key="8">
    <source>
        <dbReference type="ARBA" id="ARBA00066694"/>
    </source>
</evidence>
<dbReference type="STRING" id="325777.GW15_0211315"/>
<evidence type="ECO:0000256" key="6">
    <source>
        <dbReference type="ARBA" id="ARBA00051388"/>
    </source>
</evidence>
<dbReference type="Gene3D" id="1.10.540.10">
    <property type="entry name" value="Acyl-CoA dehydrogenase/oxidase, N-terminal domain"/>
    <property type="match status" value="1"/>
</dbReference>
<dbReference type="EMBL" id="JPHD02000082">
    <property type="protein sequence ID" value="KGE51943.1"/>
    <property type="molecule type" value="Genomic_DNA"/>
</dbReference>
<accession>A0A098PZC4</accession>
<dbReference type="FunFam" id="2.40.110.10:FF:000031">
    <property type="entry name" value="Acyl-CoA dehydrogenase, putative"/>
    <property type="match status" value="1"/>
</dbReference>
<comment type="similarity">
    <text evidence="2 10">Belongs to the acyl-CoA dehydrogenase family.</text>
</comment>
<dbReference type="GO" id="GO:0016627">
    <property type="term" value="F:oxidoreductase activity, acting on the CH-CH group of donors"/>
    <property type="evidence" value="ECO:0007669"/>
    <property type="project" value="InterPro"/>
</dbReference>
<keyword evidence="3 10" id="KW-0285">Flavoprotein</keyword>
<dbReference type="PANTHER" id="PTHR42803">
    <property type="entry name" value="ACYL-COA DEHYDROGENASE"/>
    <property type="match status" value="1"/>
</dbReference>
<feature type="domain" description="Acyl-CoA dehydrogenase/oxidase C-terminal" evidence="11">
    <location>
        <begin position="284"/>
        <end position="451"/>
    </location>
</feature>
<dbReference type="SUPFAM" id="SSF47203">
    <property type="entry name" value="Acyl-CoA dehydrogenase C-terminal domain-like"/>
    <property type="match status" value="1"/>
</dbReference>
<dbReference type="Gene3D" id="2.40.110.10">
    <property type="entry name" value="Butyryl-CoA Dehydrogenase, subunit A, domain 2"/>
    <property type="match status" value="1"/>
</dbReference>
<keyword evidence="5 10" id="KW-0560">Oxidoreductase</keyword>
<evidence type="ECO:0000256" key="9">
    <source>
        <dbReference type="ARBA" id="ARBA00069043"/>
    </source>
</evidence>
<keyword evidence="4 10" id="KW-0274">FAD</keyword>
<comment type="catalytic activity">
    <reaction evidence="6">
        <text>3-(methylsulfanyl)propanoyl-CoA + oxidized [electron-transfer flavoprotein] + H(+) = 3-(methylsulfanyl)acryloyl-CoA + reduced [electron-transfer flavoprotein]</text>
        <dbReference type="Rhea" id="RHEA:52612"/>
        <dbReference type="Rhea" id="RHEA-COMP:10685"/>
        <dbReference type="Rhea" id="RHEA-COMP:10686"/>
        <dbReference type="ChEBI" id="CHEBI:15378"/>
        <dbReference type="ChEBI" id="CHEBI:57692"/>
        <dbReference type="ChEBI" id="CHEBI:58307"/>
        <dbReference type="ChEBI" id="CHEBI:82815"/>
        <dbReference type="ChEBI" id="CHEBI:84994"/>
        <dbReference type="EC" id="1.3.99.41"/>
    </reaction>
    <physiologicalReaction direction="left-to-right" evidence="6">
        <dbReference type="Rhea" id="RHEA:52613"/>
    </physiologicalReaction>
</comment>
<evidence type="ECO:0000256" key="2">
    <source>
        <dbReference type="ARBA" id="ARBA00009347"/>
    </source>
</evidence>
<feature type="domain" description="Acetyl-CoA dehydrogenase-like C-terminal" evidence="14">
    <location>
        <begin position="468"/>
        <end position="589"/>
    </location>
</feature>
<dbReference type="InterPro" id="IPR037069">
    <property type="entry name" value="AcylCoA_DH/ox_N_sf"/>
</dbReference>
<dbReference type="InterPro" id="IPR013786">
    <property type="entry name" value="AcylCoA_DH/ox_N"/>
</dbReference>
<proteinExistence type="inferred from homology"/>
<evidence type="ECO:0000256" key="10">
    <source>
        <dbReference type="RuleBase" id="RU362125"/>
    </source>
</evidence>
<dbReference type="Pfam" id="PF02771">
    <property type="entry name" value="Acyl-CoA_dh_N"/>
    <property type="match status" value="1"/>
</dbReference>
<dbReference type="SUPFAM" id="SSF56645">
    <property type="entry name" value="Acyl-CoA dehydrogenase NM domain-like"/>
    <property type="match status" value="1"/>
</dbReference>
<evidence type="ECO:0000256" key="3">
    <source>
        <dbReference type="ARBA" id="ARBA00022630"/>
    </source>
</evidence>
<dbReference type="InterPro" id="IPR036250">
    <property type="entry name" value="AcylCo_DH-like_C"/>
</dbReference>
<dbReference type="InterPro" id="IPR009075">
    <property type="entry name" value="AcylCo_DH/oxidase_C"/>
</dbReference>
<evidence type="ECO:0000313" key="15">
    <source>
        <dbReference type="EMBL" id="KGE51943.1"/>
    </source>
</evidence>
<dbReference type="InterPro" id="IPR009100">
    <property type="entry name" value="AcylCoA_DH/oxidase_NM_dom_sf"/>
</dbReference>
<dbReference type="InterPro" id="IPR006091">
    <property type="entry name" value="Acyl-CoA_Oxase/DH_mid-dom"/>
</dbReference>
<organism evidence="15 16">
    <name type="scientific">Xanthomonas axonopodis pv. vasculorum</name>
    <dbReference type="NCBI Taxonomy" id="325777"/>
    <lineage>
        <taxon>Bacteria</taxon>
        <taxon>Pseudomonadati</taxon>
        <taxon>Pseudomonadota</taxon>
        <taxon>Gammaproteobacteria</taxon>
        <taxon>Lysobacterales</taxon>
        <taxon>Lysobacteraceae</taxon>
        <taxon>Xanthomonas</taxon>
    </lineage>
</organism>